<evidence type="ECO:0000313" key="2">
    <source>
        <dbReference type="Proteomes" id="UP000281975"/>
    </source>
</evidence>
<evidence type="ECO:0000313" key="1">
    <source>
        <dbReference type="EMBL" id="RKQ97128.1"/>
    </source>
</evidence>
<protein>
    <recommendedName>
        <fullName evidence="3">HNH endonuclease</fullName>
    </recommendedName>
</protein>
<evidence type="ECO:0008006" key="3">
    <source>
        <dbReference type="Google" id="ProtNLM"/>
    </source>
</evidence>
<dbReference type="Gene3D" id="3.30.50.20">
    <property type="entry name" value="prophage-derive protein ybcO"/>
    <property type="match status" value="1"/>
</dbReference>
<dbReference type="OrthoDB" id="9809509at2"/>
<organism evidence="1 2">
    <name type="scientific">Kushneria sinocarnis</name>
    <dbReference type="NCBI Taxonomy" id="595502"/>
    <lineage>
        <taxon>Bacteria</taxon>
        <taxon>Pseudomonadati</taxon>
        <taxon>Pseudomonadota</taxon>
        <taxon>Gammaproteobacteria</taxon>
        <taxon>Oceanospirillales</taxon>
        <taxon>Halomonadaceae</taxon>
        <taxon>Kushneria</taxon>
    </lineage>
</organism>
<name>A0A420WUK8_9GAMM</name>
<dbReference type="AlphaFoldDB" id="A0A420WUK8"/>
<sequence>MLEQRSQPVRDRKWLSAVHQIESCVLCGSYGIQAAHRDEGKAMGRKQDDALTAALCPECHYELGNGKHLSREQRRAEMDRAIVLTLQQLVRRGLVGGK</sequence>
<dbReference type="Proteomes" id="UP000281975">
    <property type="component" value="Unassembled WGS sequence"/>
</dbReference>
<dbReference type="EMBL" id="RBIN01000007">
    <property type="protein sequence ID" value="RKQ97128.1"/>
    <property type="molecule type" value="Genomic_DNA"/>
</dbReference>
<reference evidence="1 2" key="1">
    <citation type="submission" date="2018-10" db="EMBL/GenBank/DDBJ databases">
        <title>Genomic Encyclopedia of Type Strains, Phase IV (KMG-IV): sequencing the most valuable type-strain genomes for metagenomic binning, comparative biology and taxonomic classification.</title>
        <authorList>
            <person name="Goeker M."/>
        </authorList>
    </citation>
    <scope>NUCLEOTIDE SEQUENCE [LARGE SCALE GENOMIC DNA]</scope>
    <source>
        <strain evidence="1 2">DSM 23229</strain>
    </source>
</reference>
<comment type="caution">
    <text evidence="1">The sequence shown here is derived from an EMBL/GenBank/DDBJ whole genome shotgun (WGS) entry which is preliminary data.</text>
</comment>
<gene>
    <name evidence="1" type="ORF">C7446_2548</name>
</gene>
<proteinExistence type="predicted"/>
<accession>A0A420WUK8</accession>
<keyword evidence="2" id="KW-1185">Reference proteome</keyword>